<dbReference type="EMBL" id="JAVREX010000029">
    <property type="protein sequence ID" value="MDT0432799.1"/>
    <property type="molecule type" value="Genomic_DNA"/>
</dbReference>
<feature type="region of interest" description="Disordered" evidence="1">
    <location>
        <begin position="1"/>
        <end position="87"/>
    </location>
</feature>
<feature type="compositionally biased region" description="Gly residues" evidence="1">
    <location>
        <begin position="34"/>
        <end position="70"/>
    </location>
</feature>
<proteinExistence type="predicted"/>
<keyword evidence="3" id="KW-1185">Reference proteome</keyword>
<evidence type="ECO:0000256" key="1">
    <source>
        <dbReference type="SAM" id="MobiDB-lite"/>
    </source>
</evidence>
<dbReference type="RefSeq" id="WP_311661697.1">
    <property type="nucleotide sequence ID" value="NZ_JAVREX010000029.1"/>
</dbReference>
<feature type="region of interest" description="Disordered" evidence="1">
    <location>
        <begin position="221"/>
        <end position="254"/>
    </location>
</feature>
<evidence type="ECO:0000313" key="3">
    <source>
        <dbReference type="Proteomes" id="UP001183777"/>
    </source>
</evidence>
<dbReference type="Proteomes" id="UP001183777">
    <property type="component" value="Unassembled WGS sequence"/>
</dbReference>
<comment type="caution">
    <text evidence="2">The sequence shown here is derived from an EMBL/GenBank/DDBJ whole genome shotgun (WGS) entry which is preliminary data.</text>
</comment>
<evidence type="ECO:0008006" key="4">
    <source>
        <dbReference type="Google" id="ProtNLM"/>
    </source>
</evidence>
<evidence type="ECO:0000313" key="2">
    <source>
        <dbReference type="EMBL" id="MDT0432799.1"/>
    </source>
</evidence>
<gene>
    <name evidence="2" type="ORF">RM649_34935</name>
</gene>
<feature type="compositionally biased region" description="Gly residues" evidence="1">
    <location>
        <begin position="225"/>
        <end position="235"/>
    </location>
</feature>
<accession>A0ABU2RY01</accession>
<reference evidence="3" key="1">
    <citation type="submission" date="2023-07" db="EMBL/GenBank/DDBJ databases">
        <title>30 novel species of actinomycetes from the DSMZ collection.</title>
        <authorList>
            <person name="Nouioui I."/>
        </authorList>
    </citation>
    <scope>NUCLEOTIDE SEQUENCE [LARGE SCALE GENOMIC DNA]</scope>
    <source>
        <strain evidence="3">DSM 41770</strain>
    </source>
</reference>
<sequence>MKTARPYRHPLATHPAGTVLGYRADGRPIYAIAGGDGTGEGGGTGGEGGQNGAEGQGDGGTEGQGQGDGGQDPAKPKAGTEGEDPAATIARLTSELTAARQEAGKTRVTAKQKAADDARASLAQDIGKALGLVKDDAPADPAQLTQQLAAEQAKARANAVELAAYKAAQTEGARADRLLNSRAFADRLAGLDPAAEDFATKLTAAIKAEVATDPALYRTGPAGTAKGGADFGGHGQAEKKPANLHDAIAARLGG</sequence>
<protein>
    <recommendedName>
        <fullName evidence="4">Phage minor structural protein</fullName>
    </recommendedName>
</protein>
<name>A0ABU2RY01_9ACTN</name>
<organism evidence="2 3">
    <name type="scientific">Streptomyces salyersiae</name>
    <dbReference type="NCBI Taxonomy" id="3075530"/>
    <lineage>
        <taxon>Bacteria</taxon>
        <taxon>Bacillati</taxon>
        <taxon>Actinomycetota</taxon>
        <taxon>Actinomycetes</taxon>
        <taxon>Kitasatosporales</taxon>
        <taxon>Streptomycetaceae</taxon>
        <taxon>Streptomyces</taxon>
    </lineage>
</organism>